<keyword evidence="4" id="KW-0325">Glycoprotein</keyword>
<name>A0A1R3GS77_COCAP</name>
<feature type="domain" description="Strictosidine synthase conserved region" evidence="5">
    <location>
        <begin position="422"/>
        <end position="509"/>
    </location>
</feature>
<dbReference type="Pfam" id="PF20067">
    <property type="entry name" value="SSL_N"/>
    <property type="match status" value="2"/>
</dbReference>
<dbReference type="Gramene" id="OMO60922">
    <property type="protein sequence ID" value="OMO60922"/>
    <property type="gene ID" value="CCACVL1_23809"/>
</dbReference>
<dbReference type="OrthoDB" id="5307922at2759"/>
<dbReference type="SUPFAM" id="SSF63829">
    <property type="entry name" value="Calcium-dependent phosphotriesterase"/>
    <property type="match status" value="2"/>
</dbReference>
<dbReference type="OMA" id="WASECHR"/>
<dbReference type="AlphaFoldDB" id="A0A1R3GS77"/>
<dbReference type="GO" id="GO:0005773">
    <property type="term" value="C:vacuole"/>
    <property type="evidence" value="ECO:0007669"/>
    <property type="project" value="UniProtKB-SubCell"/>
</dbReference>
<evidence type="ECO:0000259" key="5">
    <source>
        <dbReference type="Pfam" id="PF03088"/>
    </source>
</evidence>
<proteinExistence type="inferred from homology"/>
<dbReference type="PANTHER" id="PTHR10426">
    <property type="entry name" value="STRICTOSIDINE SYNTHASE-RELATED"/>
    <property type="match status" value="1"/>
</dbReference>
<keyword evidence="7" id="KW-1185">Reference proteome</keyword>
<protein>
    <submittedName>
        <fullName evidence="6">Six-bladed beta-propeller, TolB-like protein</fullName>
    </submittedName>
</protein>
<comment type="caution">
    <text evidence="6">The sequence shown here is derived from an EMBL/GenBank/DDBJ whole genome shotgun (WGS) entry which is preliminary data.</text>
</comment>
<dbReference type="GO" id="GO:0016787">
    <property type="term" value="F:hydrolase activity"/>
    <property type="evidence" value="ECO:0007669"/>
    <property type="project" value="TreeGrafter"/>
</dbReference>
<sequence>MASISSTMIRIKTMAAPIFCILFLVLCSSSMVLSVSFKRIQLPPNATGPEALALEPKTGIFYTGIADGRVLKYRPRLGRFEDFGFFAPNRSKAVCDGTETAMPNPICGRPLGMGFHHATKRLYVCDAFFGFGVLEPKGGLGTVLSSGADGEPYRFCNGVDVHQRTGDVYFTDTSAVYDIRNLSGPVGVAVDEDAKFVFISLFIINKTIKFWLKGPKAKEYEIINSLPMPENIKRTESGRSFWLAAAMVKQSSLVPIGHKFDAKGIVLQTVNFEQFYGNKSISEVQEYEGKLYVVSRVISQSFSSIQLPPTAIGPESIAFESGTLRFYTGVSDGRILQYNGRRDGFRTFGFTSPTRSKAVCDGTTDPELGPICGRPLGLKFHYRLNQLYVCDAYFGLMVLGSPGGLATPVANSADGQPIRFCNGVDVHQPSGNVYFTDTSAVYTPRNFSKALNSNDSTGRLLRYEPDSKRVTVLLKNLSGPVGAAVSQDQTYVLVSNAISNTTVKYWLQGPRANTYDIFKIQERPNNIQRTVVGDFWQAAAMVREPTQTLVPIGQRINGVGMVARTINLEQWYGNASISEVQEARGALFIASRFWILEAVLNELITALQRKLLRK</sequence>
<dbReference type="EMBL" id="AWWV01013624">
    <property type="protein sequence ID" value="OMO60922.1"/>
    <property type="molecule type" value="Genomic_DNA"/>
</dbReference>
<comment type="subcellular location">
    <subcellularLocation>
        <location evidence="1">Vacuole</location>
    </subcellularLocation>
</comment>
<dbReference type="Proteomes" id="UP000188268">
    <property type="component" value="Unassembled WGS sequence"/>
</dbReference>
<reference evidence="6 7" key="1">
    <citation type="submission" date="2013-09" db="EMBL/GenBank/DDBJ databases">
        <title>Corchorus capsularis genome sequencing.</title>
        <authorList>
            <person name="Alam M."/>
            <person name="Haque M.S."/>
            <person name="Islam M.S."/>
            <person name="Emdad E.M."/>
            <person name="Islam M.M."/>
            <person name="Ahmed B."/>
            <person name="Halim A."/>
            <person name="Hossen Q.M.M."/>
            <person name="Hossain M.Z."/>
            <person name="Ahmed R."/>
            <person name="Khan M.M."/>
            <person name="Islam R."/>
            <person name="Rashid M.M."/>
            <person name="Khan S.A."/>
            <person name="Rahman M.S."/>
            <person name="Alam M."/>
        </authorList>
    </citation>
    <scope>NUCLEOTIDE SEQUENCE [LARGE SCALE GENOMIC DNA]</scope>
    <source>
        <strain evidence="7">cv. CVL-1</strain>
        <tissue evidence="6">Whole seedling</tissue>
    </source>
</reference>
<dbReference type="Gene3D" id="2.120.10.30">
    <property type="entry name" value="TolB, C-terminal domain"/>
    <property type="match status" value="3"/>
</dbReference>
<comment type="similarity">
    <text evidence="2">Belongs to the strictosidine synthase family.</text>
</comment>
<dbReference type="STRING" id="210143.A0A1R3GS77"/>
<keyword evidence="3" id="KW-0926">Vacuole</keyword>
<dbReference type="InterPro" id="IPR018119">
    <property type="entry name" value="Strictosidine_synth_cons-reg"/>
</dbReference>
<evidence type="ECO:0000256" key="3">
    <source>
        <dbReference type="ARBA" id="ARBA00022554"/>
    </source>
</evidence>
<dbReference type="InterPro" id="IPR011042">
    <property type="entry name" value="6-blade_b-propeller_TolB-like"/>
</dbReference>
<accession>A0A1R3GS77</accession>
<evidence type="ECO:0000256" key="4">
    <source>
        <dbReference type="ARBA" id="ARBA00023180"/>
    </source>
</evidence>
<evidence type="ECO:0000256" key="2">
    <source>
        <dbReference type="ARBA" id="ARBA00009191"/>
    </source>
</evidence>
<evidence type="ECO:0000313" key="6">
    <source>
        <dbReference type="EMBL" id="OMO60922.1"/>
    </source>
</evidence>
<evidence type="ECO:0000256" key="1">
    <source>
        <dbReference type="ARBA" id="ARBA00004116"/>
    </source>
</evidence>
<evidence type="ECO:0000313" key="7">
    <source>
        <dbReference type="Proteomes" id="UP000188268"/>
    </source>
</evidence>
<dbReference type="GO" id="GO:0012505">
    <property type="term" value="C:endomembrane system"/>
    <property type="evidence" value="ECO:0007669"/>
    <property type="project" value="TreeGrafter"/>
</dbReference>
<gene>
    <name evidence="6" type="ORF">CCACVL1_23809</name>
</gene>
<organism evidence="6 7">
    <name type="scientific">Corchorus capsularis</name>
    <name type="common">Jute</name>
    <dbReference type="NCBI Taxonomy" id="210143"/>
    <lineage>
        <taxon>Eukaryota</taxon>
        <taxon>Viridiplantae</taxon>
        <taxon>Streptophyta</taxon>
        <taxon>Embryophyta</taxon>
        <taxon>Tracheophyta</taxon>
        <taxon>Spermatophyta</taxon>
        <taxon>Magnoliopsida</taxon>
        <taxon>eudicotyledons</taxon>
        <taxon>Gunneridae</taxon>
        <taxon>Pentapetalae</taxon>
        <taxon>rosids</taxon>
        <taxon>malvids</taxon>
        <taxon>Malvales</taxon>
        <taxon>Malvaceae</taxon>
        <taxon>Grewioideae</taxon>
        <taxon>Apeibeae</taxon>
        <taxon>Corchorus</taxon>
    </lineage>
</organism>
<dbReference type="Pfam" id="PF03088">
    <property type="entry name" value="Str_synth"/>
    <property type="match status" value="1"/>
</dbReference>
<dbReference type="PANTHER" id="PTHR10426:SF89">
    <property type="entry name" value="PROTEIN STRICTOSIDINE SYNTHASE-LIKE 12-LIKE"/>
    <property type="match status" value="1"/>
</dbReference>